<dbReference type="GO" id="GO:0045040">
    <property type="term" value="P:protein insertion into mitochondrial outer membrane"/>
    <property type="evidence" value="ECO:0007669"/>
    <property type="project" value="TreeGrafter"/>
</dbReference>
<keyword evidence="6" id="KW-0653">Protein transport</keyword>
<dbReference type="AlphaFoldDB" id="A0A0J0XQX1"/>
<evidence type="ECO:0000256" key="2">
    <source>
        <dbReference type="ARBA" id="ARBA00010917"/>
    </source>
</evidence>
<evidence type="ECO:0000256" key="5">
    <source>
        <dbReference type="ARBA" id="ARBA00022787"/>
    </source>
</evidence>
<evidence type="ECO:0000256" key="6">
    <source>
        <dbReference type="ARBA" id="ARBA00022927"/>
    </source>
</evidence>
<feature type="transmembrane region" description="Helical" evidence="10">
    <location>
        <begin position="59"/>
        <end position="81"/>
    </location>
</feature>
<dbReference type="GO" id="GO:0005742">
    <property type="term" value="C:mitochondrial outer membrane translocase complex"/>
    <property type="evidence" value="ECO:0007669"/>
    <property type="project" value="InterPro"/>
</dbReference>
<dbReference type="EMBL" id="KQ087194">
    <property type="protein sequence ID" value="KLT43475.1"/>
    <property type="molecule type" value="Genomic_DNA"/>
</dbReference>
<keyword evidence="5" id="KW-1000">Mitochondrion outer membrane</keyword>
<comment type="similarity">
    <text evidence="2">Belongs to the Tom7 family.</text>
</comment>
<gene>
    <name evidence="11" type="ORF">CC85DRAFT_47530</name>
</gene>
<dbReference type="Pfam" id="PF08038">
    <property type="entry name" value="Tom7"/>
    <property type="match status" value="1"/>
</dbReference>
<accession>A0A0J0XQX1</accession>
<keyword evidence="12" id="KW-1185">Reference proteome</keyword>
<evidence type="ECO:0000313" key="12">
    <source>
        <dbReference type="Proteomes" id="UP000053611"/>
    </source>
</evidence>
<keyword evidence="8" id="KW-0496">Mitochondrion</keyword>
<protein>
    <recommendedName>
        <fullName evidence="13">Tom7-domain-containing protein</fullName>
    </recommendedName>
</protein>
<evidence type="ECO:0000313" key="11">
    <source>
        <dbReference type="EMBL" id="KLT43475.1"/>
    </source>
</evidence>
<organism evidence="11 12">
    <name type="scientific">Cutaneotrichosporon oleaginosum</name>
    <dbReference type="NCBI Taxonomy" id="879819"/>
    <lineage>
        <taxon>Eukaryota</taxon>
        <taxon>Fungi</taxon>
        <taxon>Dikarya</taxon>
        <taxon>Basidiomycota</taxon>
        <taxon>Agaricomycotina</taxon>
        <taxon>Tremellomycetes</taxon>
        <taxon>Trichosporonales</taxon>
        <taxon>Trichosporonaceae</taxon>
        <taxon>Cutaneotrichosporon</taxon>
    </lineage>
</organism>
<dbReference type="OrthoDB" id="284357at2759"/>
<reference evidence="11 12" key="1">
    <citation type="submission" date="2015-03" db="EMBL/GenBank/DDBJ databases">
        <title>Genomics and transcriptomics of the oil-accumulating basidiomycete yeast T. oleaginosus allow insights into substrate utilization and the diverse evolutionary trajectories of mating systems in fungi.</title>
        <authorList>
            <consortium name="DOE Joint Genome Institute"/>
            <person name="Kourist R."/>
            <person name="Kracht O."/>
            <person name="Bracharz F."/>
            <person name="Lipzen A."/>
            <person name="Nolan M."/>
            <person name="Ohm R."/>
            <person name="Grigoriev I."/>
            <person name="Sun S."/>
            <person name="Heitman J."/>
            <person name="Bruck T."/>
            <person name="Nowrousian M."/>
        </authorList>
    </citation>
    <scope>NUCLEOTIDE SEQUENCE [LARGE SCALE GENOMIC DNA]</scope>
    <source>
        <strain evidence="11 12">IBC0246</strain>
    </source>
</reference>
<evidence type="ECO:0008006" key="13">
    <source>
        <dbReference type="Google" id="ProtNLM"/>
    </source>
</evidence>
<dbReference type="PANTHER" id="PTHR34944">
    <property type="entry name" value="MITOCHONDRIAL IMPORT RECEPTOR SUBUNIT TOM7"/>
    <property type="match status" value="1"/>
</dbReference>
<keyword evidence="7 10" id="KW-1133">Transmembrane helix</keyword>
<keyword evidence="9 10" id="KW-0472">Membrane</keyword>
<evidence type="ECO:0000256" key="1">
    <source>
        <dbReference type="ARBA" id="ARBA00004572"/>
    </source>
</evidence>
<proteinExistence type="inferred from homology"/>
<evidence type="ECO:0000256" key="9">
    <source>
        <dbReference type="ARBA" id="ARBA00023136"/>
    </source>
</evidence>
<dbReference type="PANTHER" id="PTHR34944:SF2">
    <property type="entry name" value="MITOCHONDRIAL IMPORT RECEPTOR SUBUNIT TOM7"/>
    <property type="match status" value="1"/>
</dbReference>
<evidence type="ECO:0000256" key="4">
    <source>
        <dbReference type="ARBA" id="ARBA00022692"/>
    </source>
</evidence>
<dbReference type="InterPro" id="IPR012621">
    <property type="entry name" value="Tom7"/>
</dbReference>
<comment type="subcellular location">
    <subcellularLocation>
        <location evidence="1">Mitochondrion outer membrane</location>
        <topology evidence="1">Single-pass membrane protein</topology>
    </subcellularLocation>
</comment>
<evidence type="ECO:0000256" key="3">
    <source>
        <dbReference type="ARBA" id="ARBA00022448"/>
    </source>
</evidence>
<evidence type="ECO:0000256" key="10">
    <source>
        <dbReference type="SAM" id="Phobius"/>
    </source>
</evidence>
<name>A0A0J0XQX1_9TREE</name>
<dbReference type="GO" id="GO:0030150">
    <property type="term" value="P:protein import into mitochondrial matrix"/>
    <property type="evidence" value="ECO:0007669"/>
    <property type="project" value="InterPro"/>
</dbReference>
<dbReference type="Proteomes" id="UP000053611">
    <property type="component" value="Unassembled WGS sequence"/>
</dbReference>
<evidence type="ECO:0000256" key="8">
    <source>
        <dbReference type="ARBA" id="ARBA00023128"/>
    </source>
</evidence>
<keyword evidence="3" id="KW-0813">Transport</keyword>
<sequence>MDATTQAKMYELERVIMPSTLDLGLSIAGFRVFTSTPPTRSSTRLNMAFSDETKDRVNAAIGIAKTIITIGWIPAIIFIGYRNSNPQPSLIKLITPLA</sequence>
<dbReference type="STRING" id="879819.A0A0J0XQX1"/>
<evidence type="ECO:0000256" key="7">
    <source>
        <dbReference type="ARBA" id="ARBA00022989"/>
    </source>
</evidence>
<keyword evidence="4 10" id="KW-0812">Transmembrane</keyword>